<feature type="region of interest" description="Disordered" evidence="2">
    <location>
        <begin position="95"/>
        <end position="141"/>
    </location>
</feature>
<keyword evidence="1" id="KW-0862">Zinc</keyword>
<dbReference type="PANTHER" id="PTHR31286:SF180">
    <property type="entry name" value="OS10G0362600 PROTEIN"/>
    <property type="match status" value="1"/>
</dbReference>
<dbReference type="STRING" id="1504633.A0A2T7EPF5"/>
<keyword evidence="1" id="KW-0479">Metal-binding</keyword>
<dbReference type="OrthoDB" id="656425at2759"/>
<name>A0A2T7EPF5_9POAL</name>
<gene>
    <name evidence="4" type="ORF">GQ55_2G132100</name>
</gene>
<proteinExistence type="predicted"/>
<evidence type="ECO:0000259" key="3">
    <source>
        <dbReference type="PROSITE" id="PS50158"/>
    </source>
</evidence>
<protein>
    <recommendedName>
        <fullName evidence="3">CCHC-type domain-containing protein</fullName>
    </recommendedName>
</protein>
<dbReference type="PROSITE" id="PS50158">
    <property type="entry name" value="ZF_CCHC"/>
    <property type="match status" value="1"/>
</dbReference>
<dbReference type="InterPro" id="IPR001878">
    <property type="entry name" value="Znf_CCHC"/>
</dbReference>
<evidence type="ECO:0000313" key="5">
    <source>
        <dbReference type="Proteomes" id="UP000244336"/>
    </source>
</evidence>
<dbReference type="InterPro" id="IPR025836">
    <property type="entry name" value="Zn_knuckle_CX2CX4HX4C"/>
</dbReference>
<feature type="domain" description="CCHC-type" evidence="3">
    <location>
        <begin position="57"/>
        <end position="70"/>
    </location>
</feature>
<organism evidence="4 5">
    <name type="scientific">Panicum hallii var. hallii</name>
    <dbReference type="NCBI Taxonomy" id="1504633"/>
    <lineage>
        <taxon>Eukaryota</taxon>
        <taxon>Viridiplantae</taxon>
        <taxon>Streptophyta</taxon>
        <taxon>Embryophyta</taxon>
        <taxon>Tracheophyta</taxon>
        <taxon>Spermatophyta</taxon>
        <taxon>Magnoliopsida</taxon>
        <taxon>Liliopsida</taxon>
        <taxon>Poales</taxon>
        <taxon>Poaceae</taxon>
        <taxon>PACMAD clade</taxon>
        <taxon>Panicoideae</taxon>
        <taxon>Panicodae</taxon>
        <taxon>Paniceae</taxon>
        <taxon>Panicinae</taxon>
        <taxon>Panicum</taxon>
        <taxon>Panicum sect. Panicum</taxon>
    </lineage>
</organism>
<dbReference type="EMBL" id="CM009750">
    <property type="protein sequence ID" value="PUZ69704.1"/>
    <property type="molecule type" value="Genomic_DNA"/>
</dbReference>
<dbReference type="PANTHER" id="PTHR31286">
    <property type="entry name" value="GLYCINE-RICH CELL WALL STRUCTURAL PROTEIN 1.8-LIKE"/>
    <property type="match status" value="1"/>
</dbReference>
<reference evidence="4 5" key="1">
    <citation type="submission" date="2018-04" db="EMBL/GenBank/DDBJ databases">
        <title>WGS assembly of Panicum hallii var. hallii HAL2.</title>
        <authorList>
            <person name="Lovell J."/>
            <person name="Jenkins J."/>
            <person name="Lowry D."/>
            <person name="Mamidi S."/>
            <person name="Sreedasyam A."/>
            <person name="Weng X."/>
            <person name="Barry K."/>
            <person name="Bonette J."/>
            <person name="Campitelli B."/>
            <person name="Daum C."/>
            <person name="Gordon S."/>
            <person name="Gould B."/>
            <person name="Lipzen A."/>
            <person name="MacQueen A."/>
            <person name="Palacio-Mejia J."/>
            <person name="Plott C."/>
            <person name="Shakirov E."/>
            <person name="Shu S."/>
            <person name="Yoshinaga Y."/>
            <person name="Zane M."/>
            <person name="Rokhsar D."/>
            <person name="Grimwood J."/>
            <person name="Schmutz J."/>
            <person name="Juenger T."/>
        </authorList>
    </citation>
    <scope>NUCLEOTIDE SEQUENCE [LARGE SCALE GENOMIC DNA]</scope>
    <source>
        <strain evidence="5">cv. HAL2</strain>
    </source>
</reference>
<feature type="compositionally biased region" description="Low complexity" evidence="2">
    <location>
        <begin position="113"/>
        <end position="133"/>
    </location>
</feature>
<dbReference type="GO" id="GO:0003676">
    <property type="term" value="F:nucleic acid binding"/>
    <property type="evidence" value="ECO:0007669"/>
    <property type="project" value="InterPro"/>
</dbReference>
<dbReference type="InterPro" id="IPR040256">
    <property type="entry name" value="At4g02000-like"/>
</dbReference>
<dbReference type="Gramene" id="PUZ69704">
    <property type="protein sequence ID" value="PUZ69704"/>
    <property type="gene ID" value="GQ55_2G132100"/>
</dbReference>
<evidence type="ECO:0000256" key="2">
    <source>
        <dbReference type="SAM" id="MobiDB-lite"/>
    </source>
</evidence>
<dbReference type="Pfam" id="PF14392">
    <property type="entry name" value="zf-CCHC_4"/>
    <property type="match status" value="1"/>
</dbReference>
<keyword evidence="5" id="KW-1185">Reference proteome</keyword>
<dbReference type="GO" id="GO:0008270">
    <property type="term" value="F:zinc ion binding"/>
    <property type="evidence" value="ECO:0007669"/>
    <property type="project" value="UniProtKB-KW"/>
</dbReference>
<dbReference type="Proteomes" id="UP000244336">
    <property type="component" value="Chromosome 2"/>
</dbReference>
<evidence type="ECO:0000256" key="1">
    <source>
        <dbReference type="PROSITE-ProRule" id="PRU00047"/>
    </source>
</evidence>
<accession>A0A2T7EPF5</accession>
<keyword evidence="1" id="KW-0863">Zinc-finger</keyword>
<evidence type="ECO:0000313" key="4">
    <source>
        <dbReference type="EMBL" id="PUZ69704.1"/>
    </source>
</evidence>
<dbReference type="AlphaFoldDB" id="A0A2T7EPF5"/>
<sequence>MATEVDDDRVVGRYLRVKVKLDITKPLMRGVTVFVGENEDKPSWCSVEYEFLLPDFCYICGLMGHVDKPCGTQLEKGASPQFSESLRFIPVKRRGTDFGGERAGGGGNFLPWRTGGSRSRNSFGGSGRSSLGRDGSDAPSW</sequence>